<evidence type="ECO:0000313" key="3">
    <source>
        <dbReference type="Proteomes" id="UP001354931"/>
    </source>
</evidence>
<evidence type="ECO:0008006" key="4">
    <source>
        <dbReference type="Google" id="ProtNLM"/>
    </source>
</evidence>
<dbReference type="Gene3D" id="1.10.287.1060">
    <property type="entry name" value="ESAT-6-like"/>
    <property type="match status" value="1"/>
</dbReference>
<dbReference type="SUPFAM" id="SSF140453">
    <property type="entry name" value="EsxAB dimer-like"/>
    <property type="match status" value="1"/>
</dbReference>
<sequence length="112" mass="12256">MAGPQFDVDPDVLKAQARSFDRMASEFASKSKQFEERMQALEKGWGEDDVKLVSALLDVYGPVSGGILGALEHLGEALKGVGEKLDSTARSYEQTEEDHLHALKQAAQQRHG</sequence>
<dbReference type="InterPro" id="IPR036689">
    <property type="entry name" value="ESAT-6-like_sf"/>
</dbReference>
<comment type="caution">
    <text evidence="2">The sequence shown here is derived from an EMBL/GenBank/DDBJ whole genome shotgun (WGS) entry which is preliminary data.</text>
</comment>
<keyword evidence="3" id="KW-1185">Reference proteome</keyword>
<accession>A0ABU6FIN8</accession>
<dbReference type="EMBL" id="JAOZYC010000169">
    <property type="protein sequence ID" value="MEB8342657.1"/>
    <property type="molecule type" value="Genomic_DNA"/>
</dbReference>
<organism evidence="2 3">
    <name type="scientific">Streptomyces endophyticus</name>
    <dbReference type="NCBI Taxonomy" id="714166"/>
    <lineage>
        <taxon>Bacteria</taxon>
        <taxon>Bacillati</taxon>
        <taxon>Actinomycetota</taxon>
        <taxon>Actinomycetes</taxon>
        <taxon>Kitasatosporales</taxon>
        <taxon>Streptomycetaceae</taxon>
        <taxon>Streptomyces</taxon>
    </lineage>
</organism>
<dbReference type="RefSeq" id="WP_326022212.1">
    <property type="nucleotide sequence ID" value="NZ_JAOZYC010000169.1"/>
</dbReference>
<reference evidence="2 3" key="1">
    <citation type="submission" date="2022-10" db="EMBL/GenBank/DDBJ databases">
        <authorList>
            <person name="Xie J."/>
            <person name="Shen N."/>
        </authorList>
    </citation>
    <scope>NUCLEOTIDE SEQUENCE [LARGE SCALE GENOMIC DNA]</scope>
    <source>
        <strain evidence="2 3">YIM65594</strain>
    </source>
</reference>
<feature type="region of interest" description="Disordered" evidence="1">
    <location>
        <begin position="89"/>
        <end position="112"/>
    </location>
</feature>
<dbReference type="Proteomes" id="UP001354931">
    <property type="component" value="Unassembled WGS sequence"/>
</dbReference>
<evidence type="ECO:0000313" key="2">
    <source>
        <dbReference type="EMBL" id="MEB8342657.1"/>
    </source>
</evidence>
<name>A0ABU6FIN8_9ACTN</name>
<gene>
    <name evidence="2" type="ORF">OKJ99_34700</name>
</gene>
<proteinExistence type="predicted"/>
<protein>
    <recommendedName>
        <fullName evidence="4">WXG100 family type VII secretion target</fullName>
    </recommendedName>
</protein>
<evidence type="ECO:0000256" key="1">
    <source>
        <dbReference type="SAM" id="MobiDB-lite"/>
    </source>
</evidence>